<sequence length="139" mass="14804">MLLIKEQEIFLSKKKEQEIQEHSTSSVLVVVDPCSTIFIALFLCLSPSMHAAGGRMGDAAAGCDLPLPGCQDGGDPGALPPGPTDRGHQIRLRTGDDRSDGAPRPDGAELAAPVGDTVHLHRLLRLQGRSGREAHEMPH</sequence>
<dbReference type="EMBL" id="GBRH01281692">
    <property type="protein sequence ID" value="JAD16203.1"/>
    <property type="molecule type" value="Transcribed_RNA"/>
</dbReference>
<protein>
    <submittedName>
        <fullName evidence="2">Uncharacterized protein</fullName>
    </submittedName>
</protein>
<feature type="region of interest" description="Disordered" evidence="1">
    <location>
        <begin position="55"/>
        <end position="114"/>
    </location>
</feature>
<organism evidence="2">
    <name type="scientific">Arundo donax</name>
    <name type="common">Giant reed</name>
    <name type="synonym">Donax arundinaceus</name>
    <dbReference type="NCBI Taxonomy" id="35708"/>
    <lineage>
        <taxon>Eukaryota</taxon>
        <taxon>Viridiplantae</taxon>
        <taxon>Streptophyta</taxon>
        <taxon>Embryophyta</taxon>
        <taxon>Tracheophyta</taxon>
        <taxon>Spermatophyta</taxon>
        <taxon>Magnoliopsida</taxon>
        <taxon>Liliopsida</taxon>
        <taxon>Poales</taxon>
        <taxon>Poaceae</taxon>
        <taxon>PACMAD clade</taxon>
        <taxon>Arundinoideae</taxon>
        <taxon>Arundineae</taxon>
        <taxon>Arundo</taxon>
    </lineage>
</organism>
<proteinExistence type="predicted"/>
<accession>A0A0A8XTX2</accession>
<evidence type="ECO:0000256" key="1">
    <source>
        <dbReference type="SAM" id="MobiDB-lite"/>
    </source>
</evidence>
<evidence type="ECO:0000313" key="2">
    <source>
        <dbReference type="EMBL" id="JAD16203.1"/>
    </source>
</evidence>
<name>A0A0A8XTX2_ARUDO</name>
<feature type="compositionally biased region" description="Basic and acidic residues" evidence="1">
    <location>
        <begin position="85"/>
        <end position="107"/>
    </location>
</feature>
<reference evidence="2" key="1">
    <citation type="submission" date="2014-09" db="EMBL/GenBank/DDBJ databases">
        <authorList>
            <person name="Magalhaes I.L.F."/>
            <person name="Oliveira U."/>
            <person name="Santos F.R."/>
            <person name="Vidigal T.H.D.A."/>
            <person name="Brescovit A.D."/>
            <person name="Santos A.J."/>
        </authorList>
    </citation>
    <scope>NUCLEOTIDE SEQUENCE</scope>
    <source>
        <tissue evidence="2">Shoot tissue taken approximately 20 cm above the soil surface</tissue>
    </source>
</reference>
<dbReference type="AlphaFoldDB" id="A0A0A8XTX2"/>
<reference evidence="2" key="2">
    <citation type="journal article" date="2015" name="Data Brief">
        <title>Shoot transcriptome of the giant reed, Arundo donax.</title>
        <authorList>
            <person name="Barrero R.A."/>
            <person name="Guerrero F.D."/>
            <person name="Moolhuijzen P."/>
            <person name="Goolsby J.A."/>
            <person name="Tidwell J."/>
            <person name="Bellgard S.E."/>
            <person name="Bellgard M.I."/>
        </authorList>
    </citation>
    <scope>NUCLEOTIDE SEQUENCE</scope>
    <source>
        <tissue evidence="2">Shoot tissue taken approximately 20 cm above the soil surface</tissue>
    </source>
</reference>